<sequence length="79" mass="8085">MDLKDASAMTEASGLSDDLSVGNASVATGARRAETPRHGPPAKAATALIAKQLRDIATAAPLRSLAAAFVIGVMVARRR</sequence>
<evidence type="ECO:0000313" key="2">
    <source>
        <dbReference type="EMBL" id="SCB50346.1"/>
    </source>
</evidence>
<organism evidence="2 3">
    <name type="scientific">Bradyrhizobium shewense</name>
    <dbReference type="NCBI Taxonomy" id="1761772"/>
    <lineage>
        <taxon>Bacteria</taxon>
        <taxon>Pseudomonadati</taxon>
        <taxon>Pseudomonadota</taxon>
        <taxon>Alphaproteobacteria</taxon>
        <taxon>Hyphomicrobiales</taxon>
        <taxon>Nitrobacteraceae</taxon>
        <taxon>Bradyrhizobium</taxon>
    </lineage>
</organism>
<dbReference type="AlphaFoldDB" id="A0A1C3XE14"/>
<keyword evidence="3" id="KW-1185">Reference proteome</keyword>
<evidence type="ECO:0000256" key="1">
    <source>
        <dbReference type="SAM" id="MobiDB-lite"/>
    </source>
</evidence>
<proteinExistence type="predicted"/>
<protein>
    <submittedName>
        <fullName evidence="2">Uncharacterized protein</fullName>
    </submittedName>
</protein>
<name>A0A1C3XE14_9BRAD</name>
<accession>A0A1C3XE14</accession>
<feature type="region of interest" description="Disordered" evidence="1">
    <location>
        <begin position="1"/>
        <end position="21"/>
    </location>
</feature>
<gene>
    <name evidence="2" type="ORF">GA0061098_1014137</name>
</gene>
<dbReference type="EMBL" id="FMAI01000014">
    <property type="protein sequence ID" value="SCB50346.1"/>
    <property type="molecule type" value="Genomic_DNA"/>
</dbReference>
<dbReference type="Proteomes" id="UP000199184">
    <property type="component" value="Unassembled WGS sequence"/>
</dbReference>
<reference evidence="3" key="1">
    <citation type="submission" date="2016-08" db="EMBL/GenBank/DDBJ databases">
        <authorList>
            <person name="Varghese N."/>
            <person name="Submissions Spin"/>
        </authorList>
    </citation>
    <scope>NUCLEOTIDE SEQUENCE [LARGE SCALE GENOMIC DNA]</scope>
    <source>
        <strain evidence="3">ERR11</strain>
    </source>
</reference>
<evidence type="ECO:0000313" key="3">
    <source>
        <dbReference type="Proteomes" id="UP000199184"/>
    </source>
</evidence>
<dbReference type="RefSeq" id="WP_091963177.1">
    <property type="nucleotide sequence ID" value="NZ_FMAI01000014.1"/>
</dbReference>